<dbReference type="PANTHER" id="PTHR43849:SF2">
    <property type="entry name" value="BLL3936 PROTEIN"/>
    <property type="match status" value="1"/>
</dbReference>
<keyword evidence="5" id="KW-1185">Reference proteome</keyword>
<feature type="domain" description="TRAP C4-dicarboxylate transport system permease DctM subunit" evidence="3">
    <location>
        <begin position="125"/>
        <end position="555"/>
    </location>
</feature>
<feature type="transmembrane region" description="Helical" evidence="2">
    <location>
        <begin position="411"/>
        <end position="431"/>
    </location>
</feature>
<dbReference type="AlphaFoldDB" id="A0A1H2QGK0"/>
<feature type="transmembrane region" description="Helical" evidence="2">
    <location>
        <begin position="562"/>
        <end position="587"/>
    </location>
</feature>
<feature type="transmembrane region" description="Helical" evidence="2">
    <location>
        <begin position="238"/>
        <end position="261"/>
    </location>
</feature>
<feature type="transmembrane region" description="Helical" evidence="2">
    <location>
        <begin position="451"/>
        <end position="477"/>
    </location>
</feature>
<feature type="transmembrane region" description="Helical" evidence="2">
    <location>
        <begin position="528"/>
        <end position="550"/>
    </location>
</feature>
<accession>A0A1H2QGK0</accession>
<comment type="function">
    <text evidence="1">Part of the tripartite ATP-independent periplasmic (TRAP) transport system.</text>
</comment>
<feature type="transmembrane region" description="Helical" evidence="2">
    <location>
        <begin position="80"/>
        <end position="100"/>
    </location>
</feature>
<evidence type="ECO:0000313" key="4">
    <source>
        <dbReference type="EMBL" id="SDW06070.1"/>
    </source>
</evidence>
<dbReference type="Pfam" id="PF06808">
    <property type="entry name" value="DctM"/>
    <property type="match status" value="1"/>
</dbReference>
<dbReference type="STRING" id="356660.SAMN05444336_10141"/>
<feature type="transmembrane region" description="Helical" evidence="2">
    <location>
        <begin position="193"/>
        <end position="218"/>
    </location>
</feature>
<dbReference type="NCBIfam" id="TIGR02123">
    <property type="entry name" value="TRAP_fused"/>
    <property type="match status" value="1"/>
</dbReference>
<keyword evidence="1" id="KW-1003">Cell membrane</keyword>
<gene>
    <name evidence="4" type="ORF">SAMN05444336_10141</name>
</gene>
<comment type="subcellular location">
    <subcellularLocation>
        <location evidence="1">Cell inner membrane</location>
        <topology evidence="1">Multi-pass membrane protein</topology>
    </subcellularLocation>
</comment>
<keyword evidence="2" id="KW-0812">Transmembrane</keyword>
<dbReference type="Proteomes" id="UP000199118">
    <property type="component" value="Unassembled WGS sequence"/>
</dbReference>
<dbReference type="OrthoDB" id="9759894at2"/>
<dbReference type="RefSeq" id="WP_092679144.1">
    <property type="nucleotide sequence ID" value="NZ_FNMZ01000001.1"/>
</dbReference>
<keyword evidence="1" id="KW-0813">Transport</keyword>
<dbReference type="GO" id="GO:0022857">
    <property type="term" value="F:transmembrane transporter activity"/>
    <property type="evidence" value="ECO:0007669"/>
    <property type="project" value="UniProtKB-UniRule"/>
</dbReference>
<sequence length="775" mass="80353">MTATPRSAFQALSGEASAPLRITAFLIGVLATLFAMIHLYAGIYGAPPAMLFRMVHLCLALALVFLAFPLRRGWADPWNAWTILDAVFLAASLWLIWYYVTTIDGWALRQVIMSDADLFAAFATLFLVAEAVRRTLGPIILIVAGFFVCHALFADHFPGLFYGPPARPLTLLRALVVGDGGIFGAPIAVMAQYVVLFILFGQLLAVVGVGDFFLRLAFSLFGHRTGGPAKASVISSGLMGMLSGSAIGNVLTTGAFTIPLMRRLGYRPAFAAGTEAAASTGGMIMPPVMGAIAFIMAEFLGMEYVEIVIAAIIPAALYFLVIFLAVHFEAKRTGLGALPRDRLPVFRTVMRREGYLLFPMALIVGGLTAGFSIVLVAVIALAGTFVMGFARRATWPTPIRLMEAMEGAARATASLSATAAAAGVIIGAIFATGLSYQVTQGAISVAGDHLWLLLLMSGLMAIVLGMGMTSSAVYITMVATVIPILRAAGVPDIAAHMFALYFGVVSNITPPIALAAFAAAPIAGANPLAASVEAAKLGVAAFVIPVMFVYQPALLMIGDPLTIIWSTATAAIGLSALAAAFVGYLFAPLSTPARMAMTAGAFLMIAPERATDLGGLAVVGAAVLLDHRFAARRAARRAVRRAAPVAQAPAGGASGPAPAPTGLLARLAASRLRRAAAEDGGEPGAGPAGLDALARVADAPGGVAEHPGRSLWLGWGVLALFATAVELLGRAHLQSRDPVLWLVAMAVLSALLVAMSALVLGLARRRAAPMGASAA</sequence>
<evidence type="ECO:0000259" key="3">
    <source>
        <dbReference type="Pfam" id="PF06808"/>
    </source>
</evidence>
<evidence type="ECO:0000313" key="5">
    <source>
        <dbReference type="Proteomes" id="UP000199118"/>
    </source>
</evidence>
<dbReference type="GO" id="GO:0005886">
    <property type="term" value="C:plasma membrane"/>
    <property type="evidence" value="ECO:0007669"/>
    <property type="project" value="UniProtKB-SubCell"/>
</dbReference>
<evidence type="ECO:0000256" key="1">
    <source>
        <dbReference type="RuleBase" id="RU369079"/>
    </source>
</evidence>
<dbReference type="InterPro" id="IPR010656">
    <property type="entry name" value="DctM"/>
</dbReference>
<dbReference type="InterPro" id="IPR011853">
    <property type="entry name" value="TRAP_DctM-Dct_fused"/>
</dbReference>
<feature type="transmembrane region" description="Helical" evidence="2">
    <location>
        <begin position="498"/>
        <end position="522"/>
    </location>
</feature>
<feature type="transmembrane region" description="Helical" evidence="2">
    <location>
        <begin position="307"/>
        <end position="328"/>
    </location>
</feature>
<reference evidence="4 5" key="1">
    <citation type="submission" date="2016-10" db="EMBL/GenBank/DDBJ databases">
        <authorList>
            <person name="de Groot N.N."/>
        </authorList>
    </citation>
    <scope>NUCLEOTIDE SEQUENCE [LARGE SCALE GENOMIC DNA]</scope>
    <source>
        <strain evidence="4 5">DSM 17890</strain>
    </source>
</reference>
<feature type="transmembrane region" description="Helical" evidence="2">
    <location>
        <begin position="50"/>
        <end position="68"/>
    </location>
</feature>
<protein>
    <submittedName>
        <fullName evidence="4">TRAP transporter, 4TM/12TM fusion protein</fullName>
    </submittedName>
</protein>
<feature type="transmembrane region" description="Helical" evidence="2">
    <location>
        <begin position="712"/>
        <end position="733"/>
    </location>
</feature>
<dbReference type="PANTHER" id="PTHR43849">
    <property type="entry name" value="BLL3936 PROTEIN"/>
    <property type="match status" value="1"/>
</dbReference>
<keyword evidence="2" id="KW-0472">Membrane</keyword>
<feature type="transmembrane region" description="Helical" evidence="2">
    <location>
        <begin position="357"/>
        <end position="390"/>
    </location>
</feature>
<evidence type="ECO:0000256" key="2">
    <source>
        <dbReference type="SAM" id="Phobius"/>
    </source>
</evidence>
<keyword evidence="1" id="KW-0997">Cell inner membrane</keyword>
<feature type="transmembrane region" description="Helical" evidence="2">
    <location>
        <begin position="136"/>
        <end position="154"/>
    </location>
</feature>
<keyword evidence="2" id="KW-1133">Transmembrane helix</keyword>
<feature type="transmembrane region" description="Helical" evidence="2">
    <location>
        <begin position="739"/>
        <end position="763"/>
    </location>
</feature>
<proteinExistence type="predicted"/>
<dbReference type="EMBL" id="FNMZ01000001">
    <property type="protein sequence ID" value="SDW06070.1"/>
    <property type="molecule type" value="Genomic_DNA"/>
</dbReference>
<feature type="transmembrane region" description="Helical" evidence="2">
    <location>
        <begin position="20"/>
        <end position="44"/>
    </location>
</feature>
<name>A0A1H2QGK0_9RHOB</name>
<organism evidence="4 5">
    <name type="scientific">Albimonas donghaensis</name>
    <dbReference type="NCBI Taxonomy" id="356660"/>
    <lineage>
        <taxon>Bacteria</taxon>
        <taxon>Pseudomonadati</taxon>
        <taxon>Pseudomonadota</taxon>
        <taxon>Alphaproteobacteria</taxon>
        <taxon>Rhodobacterales</taxon>
        <taxon>Paracoccaceae</taxon>
        <taxon>Albimonas</taxon>
    </lineage>
</organism>